<evidence type="ECO:0000313" key="6">
    <source>
        <dbReference type="Proteomes" id="UP000199345"/>
    </source>
</evidence>
<evidence type="ECO:0000259" key="3">
    <source>
        <dbReference type="Pfam" id="PF18821"/>
    </source>
</evidence>
<dbReference type="InterPro" id="IPR049751">
    <property type="entry name" value="TraI/MobA_relaxases"/>
</dbReference>
<dbReference type="Pfam" id="PF22863">
    <property type="entry name" value="TraI_middle"/>
    <property type="match status" value="1"/>
</dbReference>
<name>A0A1I0AA77_9PROT</name>
<reference evidence="6" key="1">
    <citation type="submission" date="2016-10" db="EMBL/GenBank/DDBJ databases">
        <authorList>
            <person name="Varghese N."/>
            <person name="Submissions S."/>
        </authorList>
    </citation>
    <scope>NUCLEOTIDE SEQUENCE [LARGE SCALE GENOMIC DNA]</scope>
    <source>
        <strain evidence="6">Nm71</strain>
    </source>
</reference>
<accession>A0A1I0AA77</accession>
<dbReference type="EMBL" id="FOIA01000006">
    <property type="protein sequence ID" value="SES91093.1"/>
    <property type="molecule type" value="Genomic_DNA"/>
</dbReference>
<evidence type="ECO:0000313" key="5">
    <source>
        <dbReference type="EMBL" id="SES91093.1"/>
    </source>
</evidence>
<evidence type="ECO:0000256" key="1">
    <source>
        <dbReference type="SAM" id="MobiDB-lite"/>
    </source>
</evidence>
<dbReference type="Proteomes" id="UP000199345">
    <property type="component" value="Unassembled WGS sequence"/>
</dbReference>
<feature type="compositionally biased region" description="Polar residues" evidence="1">
    <location>
        <begin position="257"/>
        <end position="269"/>
    </location>
</feature>
<feature type="domain" description="Large polyvalent protein-associated" evidence="3">
    <location>
        <begin position="435"/>
        <end position="521"/>
    </location>
</feature>
<dbReference type="OrthoDB" id="279005at2"/>
<dbReference type="InterPro" id="IPR040677">
    <property type="entry name" value="LPD7"/>
</dbReference>
<organism evidence="5 6">
    <name type="scientific">Nitrosomonas marina</name>
    <dbReference type="NCBI Taxonomy" id="917"/>
    <lineage>
        <taxon>Bacteria</taxon>
        <taxon>Pseudomonadati</taxon>
        <taxon>Pseudomonadota</taxon>
        <taxon>Betaproteobacteria</taxon>
        <taxon>Nitrosomonadales</taxon>
        <taxon>Nitrosomonadaceae</taxon>
        <taxon>Nitrosomonas</taxon>
    </lineage>
</organism>
<feature type="domain" description="MobA/VirD2-like nuclease" evidence="2">
    <location>
        <begin position="22"/>
        <end position="154"/>
    </location>
</feature>
<keyword evidence="6" id="KW-1185">Reference proteome</keyword>
<evidence type="ECO:0000259" key="4">
    <source>
        <dbReference type="Pfam" id="PF22863"/>
    </source>
</evidence>
<dbReference type="InterPro" id="IPR054462">
    <property type="entry name" value="TraI_M"/>
</dbReference>
<proteinExistence type="predicted"/>
<dbReference type="InterPro" id="IPR005094">
    <property type="entry name" value="Endonuclease_MobA/VirD2"/>
</dbReference>
<dbReference type="AlphaFoldDB" id="A0A1I0AA77"/>
<gene>
    <name evidence="5" type="ORF">SAMN05216326_106110</name>
</gene>
<feature type="domain" description="TraI-like middle" evidence="4">
    <location>
        <begin position="170"/>
        <end position="254"/>
    </location>
</feature>
<dbReference type="Pfam" id="PF03432">
    <property type="entry name" value="Relaxase"/>
    <property type="match status" value="1"/>
</dbReference>
<protein>
    <submittedName>
        <fullName evidence="5">Relaxase/Mobilisation nuclease domain-containing protein</fullName>
    </submittedName>
</protein>
<sequence>MIAKIIPIKSIRKSNFSALVKYLTDPQGKNERIGQISVTNCYTDELIPALLEIQNTQEMNKRAKSDKTCHLVLSFPEGERLSSTDLSAIEERFCEALGFSEHQRISVVHDDTDNLHIHIAINKIHPRKLTIHNPYYDYKKVATLCEQIEQEYGLTKVNHETRIDKTERTIQDIESKAGIESLLGWIRRECLDDIKQADTWQDLHKLLHNYGLEIKERGNGLVFASSSGVAVKASSVDRSLSKPNLIKRLGAFEPSIDTPQTNTQSTQATEAEAKCYQPKPLQNNVDTSRLYERYQQQQANAALLRKEQWLKLREQRDLLIERAKQEASSKRSIIKHVQAGPLGKKALYATISLQFKTTLDEVKREYREAYAQLKVNTRRMSWLDWLMVEAKNSNAESLAVLRARSNRRNGTGAVLRDSITGNKYDNNQSITDKIESITKDGTVFYRVGNTVVRDDGKRLFVASNVLNDSLVDVLQVAINKYGNHLSVNGSDEFKTAIARTAAQNSIRVTFDDPELERHRSQLSRQVVFQKRSKTSTYRRSL</sequence>
<dbReference type="NCBIfam" id="NF041893">
    <property type="entry name" value="TraI_MobP_relax"/>
    <property type="match status" value="1"/>
</dbReference>
<feature type="region of interest" description="Disordered" evidence="1">
    <location>
        <begin position="253"/>
        <end position="273"/>
    </location>
</feature>
<evidence type="ECO:0000259" key="2">
    <source>
        <dbReference type="Pfam" id="PF03432"/>
    </source>
</evidence>
<dbReference type="Pfam" id="PF18821">
    <property type="entry name" value="LPD7"/>
    <property type="match status" value="1"/>
</dbReference>
<dbReference type="RefSeq" id="WP_090657069.1">
    <property type="nucleotide sequence ID" value="NZ_FOIA01000006.1"/>
</dbReference>